<keyword evidence="3 6" id="KW-0256">Endoplasmic reticulum</keyword>
<accession>A0ABQ9I2Y3</accession>
<dbReference type="PANTHER" id="PTHR45799:SF2">
    <property type="entry name" value="RETICULON-LIKE PROTEIN"/>
    <property type="match status" value="1"/>
</dbReference>
<evidence type="ECO:0000313" key="8">
    <source>
        <dbReference type="EMBL" id="KAJ8891014.1"/>
    </source>
</evidence>
<protein>
    <recommendedName>
        <fullName evidence="6">Reticulon-like protein</fullName>
    </recommendedName>
</protein>
<comment type="subcellular location">
    <subcellularLocation>
        <location evidence="1 6">Endoplasmic reticulum membrane</location>
        <topology evidence="1 6">Multi-pass membrane protein</topology>
    </subcellularLocation>
</comment>
<evidence type="ECO:0000259" key="7">
    <source>
        <dbReference type="PROSITE" id="PS50845"/>
    </source>
</evidence>
<evidence type="ECO:0000313" key="9">
    <source>
        <dbReference type="Proteomes" id="UP001159363"/>
    </source>
</evidence>
<reference evidence="8 9" key="1">
    <citation type="submission" date="2023-02" db="EMBL/GenBank/DDBJ databases">
        <title>LHISI_Scaffold_Assembly.</title>
        <authorList>
            <person name="Stuart O.P."/>
            <person name="Cleave R."/>
            <person name="Magrath M.J.L."/>
            <person name="Mikheyev A.S."/>
        </authorList>
    </citation>
    <scope>NUCLEOTIDE SEQUENCE [LARGE SCALE GENOMIC DNA]</scope>
    <source>
        <strain evidence="8">Daus_M_001</strain>
        <tissue evidence="8">Leg muscle</tissue>
    </source>
</reference>
<comment type="caution">
    <text evidence="8">The sequence shown here is derived from an EMBL/GenBank/DDBJ whole genome shotgun (WGS) entry which is preliminary data.</text>
</comment>
<evidence type="ECO:0000256" key="2">
    <source>
        <dbReference type="ARBA" id="ARBA00022692"/>
    </source>
</evidence>
<dbReference type="Gene3D" id="1.20.5.2480">
    <property type="match status" value="1"/>
</dbReference>
<feature type="non-terminal residue" evidence="8">
    <location>
        <position position="184"/>
    </location>
</feature>
<keyword evidence="5 6" id="KW-0472">Membrane</keyword>
<organism evidence="8 9">
    <name type="scientific">Dryococelus australis</name>
    <dbReference type="NCBI Taxonomy" id="614101"/>
    <lineage>
        <taxon>Eukaryota</taxon>
        <taxon>Metazoa</taxon>
        <taxon>Ecdysozoa</taxon>
        <taxon>Arthropoda</taxon>
        <taxon>Hexapoda</taxon>
        <taxon>Insecta</taxon>
        <taxon>Pterygota</taxon>
        <taxon>Neoptera</taxon>
        <taxon>Polyneoptera</taxon>
        <taxon>Phasmatodea</taxon>
        <taxon>Verophasmatodea</taxon>
        <taxon>Anareolatae</taxon>
        <taxon>Phasmatidae</taxon>
        <taxon>Eurycanthinae</taxon>
        <taxon>Dryococelus</taxon>
    </lineage>
</organism>
<evidence type="ECO:0000256" key="3">
    <source>
        <dbReference type="ARBA" id="ARBA00022824"/>
    </source>
</evidence>
<evidence type="ECO:0000256" key="1">
    <source>
        <dbReference type="ARBA" id="ARBA00004477"/>
    </source>
</evidence>
<dbReference type="PANTHER" id="PTHR45799">
    <property type="entry name" value="RETICULON-LIKE PROTEIN"/>
    <property type="match status" value="1"/>
</dbReference>
<proteinExistence type="predicted"/>
<dbReference type="InterPro" id="IPR046964">
    <property type="entry name" value="RTN1-4"/>
</dbReference>
<dbReference type="InterPro" id="IPR003388">
    <property type="entry name" value="Reticulon"/>
</dbReference>
<feature type="transmembrane region" description="Helical" evidence="6">
    <location>
        <begin position="124"/>
        <end position="157"/>
    </location>
</feature>
<dbReference type="Proteomes" id="UP001159363">
    <property type="component" value="Chromosome 3"/>
</dbReference>
<evidence type="ECO:0000256" key="6">
    <source>
        <dbReference type="RuleBase" id="RU363132"/>
    </source>
</evidence>
<feature type="domain" description="Reticulon" evidence="7">
    <location>
        <begin position="8"/>
        <end position="184"/>
    </location>
</feature>
<keyword evidence="2 6" id="KW-0812">Transmembrane</keyword>
<name>A0ABQ9I2Y3_9NEOP</name>
<keyword evidence="4 6" id="KW-1133">Transmembrane helix</keyword>
<evidence type="ECO:0000256" key="5">
    <source>
        <dbReference type="ARBA" id="ARBA00023136"/>
    </source>
</evidence>
<dbReference type="EMBL" id="JARBHB010000003">
    <property type="protein sequence ID" value="KAJ8891014.1"/>
    <property type="molecule type" value="Genomic_DNA"/>
</dbReference>
<gene>
    <name evidence="8" type="ORF">PR048_010523</name>
</gene>
<dbReference type="PROSITE" id="PS50845">
    <property type="entry name" value="RETICULON"/>
    <property type="match status" value="1"/>
</dbReference>
<sequence length="184" mass="20763">MYIYSFSVVELVYWRDPKKSGIVFGSVLGILLSLTYFSLISVVAYLSLALLTGTICFRIYKNVLQAVQKTSDGHPFKDFLDLDLALPQDKVREVTDVAVSHVNAALVELRHLFLVEDLVDSIKFAVLLWCLTYFGALFNGMTLVIICESSFVALFTLPKVYEQNKIQIDQNLELVRNKIADLST</sequence>
<dbReference type="Pfam" id="PF02453">
    <property type="entry name" value="Reticulon"/>
    <property type="match status" value="1"/>
</dbReference>
<keyword evidence="9" id="KW-1185">Reference proteome</keyword>
<evidence type="ECO:0000256" key="4">
    <source>
        <dbReference type="ARBA" id="ARBA00022989"/>
    </source>
</evidence>
<feature type="transmembrane region" description="Helical" evidence="6">
    <location>
        <begin position="21"/>
        <end position="48"/>
    </location>
</feature>